<evidence type="ECO:0000313" key="11">
    <source>
        <dbReference type="Proteomes" id="UP001152747"/>
    </source>
</evidence>
<dbReference type="SUPFAM" id="SSF160059">
    <property type="entry name" value="PriA/YqbF domain"/>
    <property type="match status" value="1"/>
</dbReference>
<protein>
    <recommendedName>
        <fullName evidence="3 6">DNA replication complex GINS protein SLD5</fullName>
    </recommendedName>
</protein>
<comment type="similarity">
    <text evidence="2 6">Belongs to the GINS4/SLD5 family.</text>
</comment>
<name>A0A9P1IVB5_9PELO</name>
<dbReference type="InterPro" id="IPR038749">
    <property type="entry name" value="Sld5_GINS_A"/>
</dbReference>
<comment type="function">
    <text evidence="6">The GINS complex plays an essential role in the initiation of DNA replication.</text>
</comment>
<reference evidence="10" key="1">
    <citation type="submission" date="2022-11" db="EMBL/GenBank/DDBJ databases">
        <authorList>
            <person name="Kikuchi T."/>
        </authorList>
    </citation>
    <scope>NUCLEOTIDE SEQUENCE</scope>
    <source>
        <strain evidence="10">PS1010</strain>
    </source>
</reference>
<dbReference type="PANTHER" id="PTHR21206">
    <property type="entry name" value="SLD5 PROTEIN"/>
    <property type="match status" value="1"/>
</dbReference>
<evidence type="ECO:0000256" key="4">
    <source>
        <dbReference type="ARBA" id="ARBA00022705"/>
    </source>
</evidence>
<keyword evidence="5 6" id="KW-0539">Nucleus</keyword>
<dbReference type="PANTHER" id="PTHR21206:SF0">
    <property type="entry name" value="DNA REPLICATION COMPLEX GINS PROTEIN SLD5"/>
    <property type="match status" value="1"/>
</dbReference>
<dbReference type="EMBL" id="CANHGI010000005">
    <property type="protein sequence ID" value="CAI5451381.1"/>
    <property type="molecule type" value="Genomic_DNA"/>
</dbReference>
<evidence type="ECO:0000256" key="1">
    <source>
        <dbReference type="ARBA" id="ARBA00004123"/>
    </source>
</evidence>
<comment type="caution">
    <text evidence="10">The sequence shown here is derived from an EMBL/GenBank/DDBJ whole genome shotgun (WGS) entry which is preliminary data.</text>
</comment>
<dbReference type="FunFam" id="1.20.58.1030:FF:000011">
    <property type="entry name" value="DNA replication complex GINS protein SLD5"/>
    <property type="match status" value="1"/>
</dbReference>
<sequence>MEESTSSFHENLEDEEEEEFVTPDVVMKRMCESWQNELASPCLLPSKMELVEILLDQIQGMEENIGRQSDKVQLRISVHRMELQRVSYMTSDYIRCRLQKIESNPRYYLNEHNRRIEEGQTELLSELELKFATEYAEAEAQLFGKTVLGFMPHALQKMPVPVDDLNVEMVYARVLEDDVGNVSIPDWTDPNSEVIIELEKDTVHLIPFTSIRHLVEEGKMILL</sequence>
<dbReference type="CDD" id="cd11711">
    <property type="entry name" value="GINS_A_Sld5"/>
    <property type="match status" value="1"/>
</dbReference>
<dbReference type="Gene3D" id="1.20.58.1030">
    <property type="match status" value="1"/>
</dbReference>
<dbReference type="Gene3D" id="3.40.5.60">
    <property type="match status" value="1"/>
</dbReference>
<evidence type="ECO:0000256" key="3">
    <source>
        <dbReference type="ARBA" id="ARBA00014804"/>
    </source>
</evidence>
<evidence type="ECO:0000256" key="2">
    <source>
        <dbReference type="ARBA" id="ARBA00008187"/>
    </source>
</evidence>
<dbReference type="OrthoDB" id="338231at2759"/>
<dbReference type="Pfam" id="PF05916">
    <property type="entry name" value="Sld5"/>
    <property type="match status" value="1"/>
</dbReference>
<gene>
    <name evidence="10" type="ORF">CAMP_LOCUS14018</name>
</gene>
<dbReference type="Proteomes" id="UP001152747">
    <property type="component" value="Unassembled WGS sequence"/>
</dbReference>
<evidence type="ECO:0000256" key="7">
    <source>
        <dbReference type="SAM" id="MobiDB-lite"/>
    </source>
</evidence>
<evidence type="ECO:0000259" key="8">
    <source>
        <dbReference type="Pfam" id="PF05916"/>
    </source>
</evidence>
<dbReference type="GO" id="GO:0006261">
    <property type="term" value="P:DNA-templated DNA replication"/>
    <property type="evidence" value="ECO:0007669"/>
    <property type="project" value="InterPro"/>
</dbReference>
<keyword evidence="11" id="KW-1185">Reference proteome</keyword>
<feature type="region of interest" description="Disordered" evidence="7">
    <location>
        <begin position="1"/>
        <end position="20"/>
    </location>
</feature>
<dbReference type="GO" id="GO:0000727">
    <property type="term" value="P:double-strand break repair via break-induced replication"/>
    <property type="evidence" value="ECO:0007669"/>
    <property type="project" value="TreeGrafter"/>
</dbReference>
<dbReference type="InterPro" id="IPR036224">
    <property type="entry name" value="GINS_bundle-like_dom_sf"/>
</dbReference>
<dbReference type="GO" id="GO:0000811">
    <property type="term" value="C:GINS complex"/>
    <property type="evidence" value="ECO:0007669"/>
    <property type="project" value="UniProtKB-UniRule"/>
</dbReference>
<accession>A0A9P1IVB5</accession>
<evidence type="ECO:0000256" key="5">
    <source>
        <dbReference type="ARBA" id="ARBA00023242"/>
    </source>
</evidence>
<dbReference type="InterPro" id="IPR031633">
    <property type="entry name" value="SLD5_C"/>
</dbReference>
<dbReference type="SUPFAM" id="SSF158573">
    <property type="entry name" value="GINS helical bundle-like"/>
    <property type="match status" value="1"/>
</dbReference>
<evidence type="ECO:0000313" key="10">
    <source>
        <dbReference type="EMBL" id="CAI5451381.1"/>
    </source>
</evidence>
<dbReference type="PIRSF" id="PIRSF007764">
    <property type="entry name" value="Sld5"/>
    <property type="match status" value="1"/>
</dbReference>
<comment type="subcellular location">
    <subcellularLocation>
        <location evidence="1 6">Nucleus</location>
    </subcellularLocation>
</comment>
<dbReference type="InterPro" id="IPR008591">
    <property type="entry name" value="GINS_Sld5"/>
</dbReference>
<dbReference type="AlphaFoldDB" id="A0A9P1IVB5"/>
<keyword evidence="4 6" id="KW-0235">DNA replication</keyword>
<feature type="domain" description="GINS subunit" evidence="8">
    <location>
        <begin position="68"/>
        <end position="144"/>
    </location>
</feature>
<feature type="domain" description="DNA replication complex GINS protein SLD5 C-terminal" evidence="9">
    <location>
        <begin position="168"/>
        <end position="223"/>
    </location>
</feature>
<dbReference type="CDD" id="cd21692">
    <property type="entry name" value="GINS_B_Sld5"/>
    <property type="match status" value="1"/>
</dbReference>
<proteinExistence type="inferred from homology"/>
<dbReference type="Pfam" id="PF16922">
    <property type="entry name" value="SLD5_C"/>
    <property type="match status" value="1"/>
</dbReference>
<evidence type="ECO:0000259" key="9">
    <source>
        <dbReference type="Pfam" id="PF16922"/>
    </source>
</evidence>
<dbReference type="InterPro" id="IPR021151">
    <property type="entry name" value="GINS_A"/>
</dbReference>
<organism evidence="10 11">
    <name type="scientific">Caenorhabditis angaria</name>
    <dbReference type="NCBI Taxonomy" id="860376"/>
    <lineage>
        <taxon>Eukaryota</taxon>
        <taxon>Metazoa</taxon>
        <taxon>Ecdysozoa</taxon>
        <taxon>Nematoda</taxon>
        <taxon>Chromadorea</taxon>
        <taxon>Rhabditida</taxon>
        <taxon>Rhabditina</taxon>
        <taxon>Rhabditomorpha</taxon>
        <taxon>Rhabditoidea</taxon>
        <taxon>Rhabditidae</taxon>
        <taxon>Peloderinae</taxon>
        <taxon>Caenorhabditis</taxon>
    </lineage>
</organism>
<evidence type="ECO:0000256" key="6">
    <source>
        <dbReference type="PIRNR" id="PIRNR007764"/>
    </source>
</evidence>